<evidence type="ECO:0000313" key="3">
    <source>
        <dbReference type="Proteomes" id="UP000740883"/>
    </source>
</evidence>
<reference evidence="2 3" key="1">
    <citation type="journal article" date="2020" name="Genome Biol. Evol.">
        <title>Comparative genomics of strictly vertically transmitted, feminizing microsporidia endosymbionts of amphipod crustaceans.</title>
        <authorList>
            <person name="Cormier A."/>
            <person name="Chebbi M.A."/>
            <person name="Giraud I."/>
            <person name="Wattier R."/>
            <person name="Teixeira M."/>
            <person name="Gilbert C."/>
            <person name="Rigaud T."/>
            <person name="Cordaux R."/>
        </authorList>
    </citation>
    <scope>NUCLEOTIDE SEQUENCE [LARGE SCALE GENOMIC DNA]</scope>
    <source>
        <strain evidence="2 3">Ou3-Ou53</strain>
    </source>
</reference>
<dbReference type="Proteomes" id="UP000740883">
    <property type="component" value="Unassembled WGS sequence"/>
</dbReference>
<evidence type="ECO:0000256" key="1">
    <source>
        <dbReference type="SAM" id="Phobius"/>
    </source>
</evidence>
<gene>
    <name evidence="2" type="ORF">NGRA_1885</name>
</gene>
<name>A0A9P6GY11_9MICR</name>
<feature type="transmembrane region" description="Helical" evidence="1">
    <location>
        <begin position="12"/>
        <end position="37"/>
    </location>
</feature>
<keyword evidence="3" id="KW-1185">Reference proteome</keyword>
<feature type="transmembrane region" description="Helical" evidence="1">
    <location>
        <begin position="43"/>
        <end position="65"/>
    </location>
</feature>
<proteinExistence type="predicted"/>
<evidence type="ECO:0000313" key="2">
    <source>
        <dbReference type="EMBL" id="KAF9762622.1"/>
    </source>
</evidence>
<keyword evidence="1" id="KW-0472">Membrane</keyword>
<feature type="transmembrane region" description="Helical" evidence="1">
    <location>
        <begin position="86"/>
        <end position="107"/>
    </location>
</feature>
<feature type="transmembrane region" description="Helical" evidence="1">
    <location>
        <begin position="152"/>
        <end position="177"/>
    </location>
</feature>
<sequence length="191" mass="22719">MLFSFLLFNSSKYLCTTWMFSLTFTPLLFSILIHTFASTLKSRFTYIIVVTIIYFMFFISPDILLKEDLGERKYNSLAERLLNYSYFLQFIFNPTSWLKLIWLNNIYNGDMIKKILKGKQPDPYCLLKYVNPLLKGNPNFFKGIFGFTCENYLIYSIFCLITFTLFVVIFIMFMLNVSPSMRLKLRKQLKN</sequence>
<keyword evidence="1" id="KW-1133">Transmembrane helix</keyword>
<protein>
    <submittedName>
        <fullName evidence="2">Uncharacterized protein</fullName>
    </submittedName>
</protein>
<comment type="caution">
    <text evidence="2">The sequence shown here is derived from an EMBL/GenBank/DDBJ whole genome shotgun (WGS) entry which is preliminary data.</text>
</comment>
<dbReference type="EMBL" id="SBJO01000151">
    <property type="protein sequence ID" value="KAF9762622.1"/>
    <property type="molecule type" value="Genomic_DNA"/>
</dbReference>
<organism evidence="2 3">
    <name type="scientific">Nosema granulosis</name>
    <dbReference type="NCBI Taxonomy" id="83296"/>
    <lineage>
        <taxon>Eukaryota</taxon>
        <taxon>Fungi</taxon>
        <taxon>Fungi incertae sedis</taxon>
        <taxon>Microsporidia</taxon>
        <taxon>Nosematidae</taxon>
        <taxon>Nosema</taxon>
    </lineage>
</organism>
<keyword evidence="1" id="KW-0812">Transmembrane</keyword>
<dbReference type="AlphaFoldDB" id="A0A9P6GY11"/>
<accession>A0A9P6GY11</accession>